<keyword evidence="2" id="KW-1185">Reference proteome</keyword>
<organism evidence="1 2">
    <name type="scientific">Pyropia yezoensis</name>
    <name type="common">Susabi-nori</name>
    <name type="synonym">Porphyra yezoensis</name>
    <dbReference type="NCBI Taxonomy" id="2788"/>
    <lineage>
        <taxon>Eukaryota</taxon>
        <taxon>Rhodophyta</taxon>
        <taxon>Bangiophyceae</taxon>
        <taxon>Bangiales</taxon>
        <taxon>Bangiaceae</taxon>
        <taxon>Pyropia</taxon>
    </lineage>
</organism>
<protein>
    <submittedName>
        <fullName evidence="1">Uncharacterized protein</fullName>
    </submittedName>
</protein>
<gene>
    <name evidence="1" type="ORF">I4F81_004166</name>
</gene>
<evidence type="ECO:0000313" key="2">
    <source>
        <dbReference type="Proteomes" id="UP000798662"/>
    </source>
</evidence>
<name>A0ACC3BVE3_PYRYE</name>
<dbReference type="EMBL" id="CM020618">
    <property type="protein sequence ID" value="KAK1861583.1"/>
    <property type="molecule type" value="Genomic_DNA"/>
</dbReference>
<reference evidence="1" key="1">
    <citation type="submission" date="2019-11" db="EMBL/GenBank/DDBJ databases">
        <title>Nori genome reveals adaptations in red seaweeds to the harsh intertidal environment.</title>
        <authorList>
            <person name="Wang D."/>
            <person name="Mao Y."/>
        </authorList>
    </citation>
    <scope>NUCLEOTIDE SEQUENCE</scope>
    <source>
        <tissue evidence="1">Gametophyte</tissue>
    </source>
</reference>
<dbReference type="Proteomes" id="UP000798662">
    <property type="component" value="Chromosome 1"/>
</dbReference>
<proteinExistence type="predicted"/>
<sequence length="149" mass="15222">MADSKVATVGGGAAPPAPGGGGGGGAAGAGAAAAGMTTDAQKAVIERYQNLRAVVANLGQAVQEADGDRAEHDLVLRQLAPLPPSRRCWHQVGSVLSTRTVGEVVPVLTAERTRLEGVMRESANRLAEAEAALAELTRTYNIRERGQGA</sequence>
<accession>A0ACC3BVE3</accession>
<evidence type="ECO:0000313" key="1">
    <source>
        <dbReference type="EMBL" id="KAK1861583.1"/>
    </source>
</evidence>
<comment type="caution">
    <text evidence="1">The sequence shown here is derived from an EMBL/GenBank/DDBJ whole genome shotgun (WGS) entry which is preliminary data.</text>
</comment>